<comment type="caution">
    <text evidence="1">The sequence shown here is derived from an EMBL/GenBank/DDBJ whole genome shotgun (WGS) entry which is preliminary data.</text>
</comment>
<name>A0A8J2NWC5_9HEXA</name>
<evidence type="ECO:0000313" key="1">
    <source>
        <dbReference type="EMBL" id="CAG7717079.1"/>
    </source>
</evidence>
<dbReference type="EMBL" id="CAJVCH010043210">
    <property type="protein sequence ID" value="CAG7717079.1"/>
    <property type="molecule type" value="Genomic_DNA"/>
</dbReference>
<protein>
    <submittedName>
        <fullName evidence="1">Uncharacterized protein</fullName>
    </submittedName>
</protein>
<gene>
    <name evidence="1" type="ORF">AFUS01_LOCUS6555</name>
</gene>
<organism evidence="1 2">
    <name type="scientific">Allacma fusca</name>
    <dbReference type="NCBI Taxonomy" id="39272"/>
    <lineage>
        <taxon>Eukaryota</taxon>
        <taxon>Metazoa</taxon>
        <taxon>Ecdysozoa</taxon>
        <taxon>Arthropoda</taxon>
        <taxon>Hexapoda</taxon>
        <taxon>Collembola</taxon>
        <taxon>Symphypleona</taxon>
        <taxon>Sminthuridae</taxon>
        <taxon>Allacma</taxon>
    </lineage>
</organism>
<feature type="non-terminal residue" evidence="1">
    <location>
        <position position="1"/>
    </location>
</feature>
<proteinExistence type="predicted"/>
<accession>A0A8J2NWC5</accession>
<sequence length="55" mass="6205">MGNSFNKTFLDDGQKIMDRVLSCILQSLAPSNKRETFKHVGCRSKAYKEVCGHNT</sequence>
<evidence type="ECO:0000313" key="2">
    <source>
        <dbReference type="Proteomes" id="UP000708208"/>
    </source>
</evidence>
<keyword evidence="2" id="KW-1185">Reference proteome</keyword>
<dbReference type="Proteomes" id="UP000708208">
    <property type="component" value="Unassembled WGS sequence"/>
</dbReference>
<dbReference type="AlphaFoldDB" id="A0A8J2NWC5"/>
<reference evidence="1" key="1">
    <citation type="submission" date="2021-06" db="EMBL/GenBank/DDBJ databases">
        <authorList>
            <person name="Hodson N. C."/>
            <person name="Mongue J. A."/>
            <person name="Jaron S. K."/>
        </authorList>
    </citation>
    <scope>NUCLEOTIDE SEQUENCE</scope>
</reference>